<dbReference type="Gene3D" id="1.20.120.20">
    <property type="entry name" value="Apolipoprotein"/>
    <property type="match status" value="1"/>
</dbReference>
<evidence type="ECO:0000313" key="3">
    <source>
        <dbReference type="Proteomes" id="UP001482231"/>
    </source>
</evidence>
<evidence type="ECO:0000256" key="1">
    <source>
        <dbReference type="SAM" id="Coils"/>
    </source>
</evidence>
<sequence>MSDPKSASSPPVQVTPEERYRLIAEAAYFRAQRRGFVGGDPVQDWLEAEAEIDRMLAAGALPASVSAKQRFQSQLENQLRELDERIESLKVQASLARLELKSEFQQELDALEGLRNRLRGRLEEIRMQAEGAWEDLKSGAEKAWEDLRQAVERVAKRFR</sequence>
<dbReference type="Pfam" id="PF11154">
    <property type="entry name" value="DUF2934"/>
    <property type="match status" value="1"/>
</dbReference>
<name>A0ABV0EGM7_9BURK</name>
<keyword evidence="3" id="KW-1185">Reference proteome</keyword>
<dbReference type="EMBL" id="JBAJEX010000004">
    <property type="protein sequence ID" value="MEO1766843.1"/>
    <property type="molecule type" value="Genomic_DNA"/>
</dbReference>
<keyword evidence="1" id="KW-0175">Coiled coil</keyword>
<comment type="caution">
    <text evidence="2">The sequence shown here is derived from an EMBL/GenBank/DDBJ whole genome shotgun (WGS) entry which is preliminary data.</text>
</comment>
<dbReference type="SUPFAM" id="SSF58113">
    <property type="entry name" value="Apolipoprotein A-I"/>
    <property type="match status" value="1"/>
</dbReference>
<gene>
    <name evidence="2" type="ORF">V6E02_06420</name>
</gene>
<feature type="coiled-coil region" evidence="1">
    <location>
        <begin position="72"/>
        <end position="128"/>
    </location>
</feature>
<organism evidence="2 3">
    <name type="scientific">Thiobacter aerophilum</name>
    <dbReference type="NCBI Taxonomy" id="3121275"/>
    <lineage>
        <taxon>Bacteria</taxon>
        <taxon>Pseudomonadati</taxon>
        <taxon>Pseudomonadota</taxon>
        <taxon>Betaproteobacteria</taxon>
        <taxon>Burkholderiales</taxon>
        <taxon>Thiobacteraceae</taxon>
        <taxon>Thiobacter</taxon>
    </lineage>
</organism>
<dbReference type="InterPro" id="IPR021327">
    <property type="entry name" value="DUF2934"/>
</dbReference>
<dbReference type="RefSeq" id="WP_347307954.1">
    <property type="nucleotide sequence ID" value="NZ_JBAJEX010000004.1"/>
</dbReference>
<evidence type="ECO:0000313" key="2">
    <source>
        <dbReference type="EMBL" id="MEO1766843.1"/>
    </source>
</evidence>
<dbReference type="Proteomes" id="UP001482231">
    <property type="component" value="Unassembled WGS sequence"/>
</dbReference>
<accession>A0ABV0EGM7</accession>
<reference evidence="2 3" key="1">
    <citation type="submission" date="2024-02" db="EMBL/GenBank/DDBJ databases">
        <title>New thermophilic sulfur-oxidizing bacteria from a hot springs of the Uzon caldera (Kamchatka, Russia).</title>
        <authorList>
            <person name="Dukat A.M."/>
            <person name="Elcheninov A.G."/>
            <person name="Frolov E.N."/>
        </authorList>
    </citation>
    <scope>NUCLEOTIDE SEQUENCE [LARGE SCALE GENOMIC DNA]</scope>
    <source>
        <strain evidence="2 3">AK1</strain>
    </source>
</reference>
<proteinExistence type="predicted"/>
<protein>
    <submittedName>
        <fullName evidence="2">DUF2934 domain-containing protein</fullName>
    </submittedName>
</protein>